<dbReference type="InterPro" id="IPR014001">
    <property type="entry name" value="Helicase_ATP-bd"/>
</dbReference>
<dbReference type="InterPro" id="IPR001650">
    <property type="entry name" value="Helicase_C-like"/>
</dbReference>
<dbReference type="PROSITE" id="PS51194">
    <property type="entry name" value="HELICASE_CTER"/>
    <property type="match status" value="1"/>
</dbReference>
<dbReference type="Proteomes" id="UP000555103">
    <property type="component" value="Unassembled WGS sequence"/>
</dbReference>
<dbReference type="Gene3D" id="3.40.50.300">
    <property type="entry name" value="P-loop containing nucleotide triphosphate hydrolases"/>
    <property type="match status" value="1"/>
</dbReference>
<gene>
    <name evidence="4" type="ORF">GGR21_002502</name>
</gene>
<comment type="caution">
    <text evidence="4">The sequence shown here is derived from an EMBL/GenBank/DDBJ whole genome shotgun (WGS) entry which is preliminary data.</text>
</comment>
<dbReference type="GO" id="GO:0006281">
    <property type="term" value="P:DNA repair"/>
    <property type="evidence" value="ECO:0007669"/>
    <property type="project" value="TreeGrafter"/>
</dbReference>
<dbReference type="PANTHER" id="PTHR45766:SF6">
    <property type="entry name" value="SWI_SNF-RELATED MATRIX-ASSOCIATED ACTIN-DEPENDENT REGULATOR OF CHROMATIN SUBFAMILY A-LIKE PROTEIN 1"/>
    <property type="match status" value="1"/>
</dbReference>
<dbReference type="SMART" id="SM00490">
    <property type="entry name" value="HELICc"/>
    <property type="match status" value="1"/>
</dbReference>
<dbReference type="GO" id="GO:0003678">
    <property type="term" value="F:DNA helicase activity"/>
    <property type="evidence" value="ECO:0007669"/>
    <property type="project" value="UniProtKB-EC"/>
</dbReference>
<dbReference type="SMART" id="SM00487">
    <property type="entry name" value="DEXDc"/>
    <property type="match status" value="1"/>
</dbReference>
<reference evidence="4 5" key="1">
    <citation type="submission" date="2020-08" db="EMBL/GenBank/DDBJ databases">
        <title>Genomic Encyclopedia of Type Strains, Phase IV (KMG-IV): sequencing the most valuable type-strain genomes for metagenomic binning, comparative biology and taxonomic classification.</title>
        <authorList>
            <person name="Goeker M."/>
        </authorList>
    </citation>
    <scope>NUCLEOTIDE SEQUENCE [LARGE SCALE GENOMIC DNA]</scope>
    <source>
        <strain evidence="4 5">DSM 104969</strain>
    </source>
</reference>
<evidence type="ECO:0000313" key="5">
    <source>
        <dbReference type="Proteomes" id="UP000555103"/>
    </source>
</evidence>
<dbReference type="EC" id="3.6.4.12" evidence="4"/>
<evidence type="ECO:0000313" key="4">
    <source>
        <dbReference type="EMBL" id="MBB4036596.1"/>
    </source>
</evidence>
<dbReference type="Gene3D" id="3.40.50.10810">
    <property type="entry name" value="Tandem AAA-ATPase domain"/>
    <property type="match status" value="1"/>
</dbReference>
<dbReference type="PANTHER" id="PTHR45766">
    <property type="entry name" value="DNA ANNEALING HELICASE AND ENDONUCLEASE ZRANB3 FAMILY MEMBER"/>
    <property type="match status" value="1"/>
</dbReference>
<evidence type="ECO:0000256" key="1">
    <source>
        <dbReference type="ARBA" id="ARBA00022801"/>
    </source>
</evidence>
<feature type="domain" description="Helicase ATP-binding" evidence="2">
    <location>
        <begin position="107"/>
        <end position="281"/>
    </location>
</feature>
<dbReference type="InterPro" id="IPR027417">
    <property type="entry name" value="P-loop_NTPase"/>
</dbReference>
<dbReference type="EMBL" id="JACIEP010000008">
    <property type="protein sequence ID" value="MBB4036596.1"/>
    <property type="molecule type" value="Genomic_DNA"/>
</dbReference>
<dbReference type="InterPro" id="IPR000330">
    <property type="entry name" value="SNF2_N"/>
</dbReference>
<sequence>MVNIVLKTGNLGSYYEIYFDYHPKLVRKLQDIKTRTDARYLGKYWTISAAYQLEIEKFARYAKFITDVIMGEPPKNVYVDYTPVELEKLIIPHQLKVNPYPYQGDGIATGLKFKRFLNGDDPGLGKTLQSIGTVNLADAFPCLVICPSAIKINWQREWHKFTDKKAMILDDKVVDTWPFFWEAGMNQVFIVNYESLKKFFVQKLLKPKGWMLADVVFRDIIKLFKSVIVDESHKCKDFSAQQSKLTMGIANGKEMVICLSGTPVVNKPKDLAPQLGIMGQLQNFGGYQNFIKRYCSGPNKASNLRELNQILRQNCFFRREKKEVLKDLPDKVRQVLTCEITNRREYMDAEKNLIEYLRKYKDADDAKIAKSMRGEVMVRIQILRNVSARGKIKDVIEFVEDFIQSGQKMVLFIHLREVAEALMKYFPEAVTIRGGDTAEDKQRSIDSFQSNPDIPIIICSIKAAGVGVDGLQKVCQNVAFVEFPWTYADCIQCEDRLHRIGQKGSVMVYYFLGQNTIDEKVYKIIQEKKNIANAVTGSVDTVETNMIDMVANIFNV</sequence>
<keyword evidence="1 4" id="KW-0378">Hydrolase</keyword>
<accession>A0A840CMH7</accession>
<dbReference type="Pfam" id="PF00176">
    <property type="entry name" value="SNF2-rel_dom"/>
    <property type="match status" value="1"/>
</dbReference>
<dbReference type="GO" id="GO:0005524">
    <property type="term" value="F:ATP binding"/>
    <property type="evidence" value="ECO:0007669"/>
    <property type="project" value="InterPro"/>
</dbReference>
<evidence type="ECO:0000259" key="3">
    <source>
        <dbReference type="PROSITE" id="PS51194"/>
    </source>
</evidence>
<organism evidence="4 5">
    <name type="scientific">Dysgonomonas hofstadii</name>
    <dbReference type="NCBI Taxonomy" id="637886"/>
    <lineage>
        <taxon>Bacteria</taxon>
        <taxon>Pseudomonadati</taxon>
        <taxon>Bacteroidota</taxon>
        <taxon>Bacteroidia</taxon>
        <taxon>Bacteroidales</taxon>
        <taxon>Dysgonomonadaceae</taxon>
        <taxon>Dysgonomonas</taxon>
    </lineage>
</organism>
<dbReference type="CDD" id="cd18793">
    <property type="entry name" value="SF2_C_SNF"/>
    <property type="match status" value="1"/>
</dbReference>
<protein>
    <submittedName>
        <fullName evidence="4">SWI/SNF-related matrix-associated actin-dependent regulator 1 of chromatin subfamily A</fullName>
        <ecNumber evidence="4">3.6.4.12</ecNumber>
    </submittedName>
</protein>
<dbReference type="AlphaFoldDB" id="A0A840CMH7"/>
<dbReference type="GO" id="GO:0031297">
    <property type="term" value="P:replication fork processing"/>
    <property type="evidence" value="ECO:0007669"/>
    <property type="project" value="TreeGrafter"/>
</dbReference>
<dbReference type="RefSeq" id="WP_183307494.1">
    <property type="nucleotide sequence ID" value="NZ_JACIEP010000008.1"/>
</dbReference>
<dbReference type="PROSITE" id="PS51192">
    <property type="entry name" value="HELICASE_ATP_BIND_1"/>
    <property type="match status" value="1"/>
</dbReference>
<dbReference type="GO" id="GO:0016787">
    <property type="term" value="F:hydrolase activity"/>
    <property type="evidence" value="ECO:0007669"/>
    <property type="project" value="UniProtKB-KW"/>
</dbReference>
<evidence type="ECO:0000259" key="2">
    <source>
        <dbReference type="PROSITE" id="PS51192"/>
    </source>
</evidence>
<dbReference type="InterPro" id="IPR038718">
    <property type="entry name" value="SNF2-like_sf"/>
</dbReference>
<dbReference type="InterPro" id="IPR049730">
    <property type="entry name" value="SNF2/RAD54-like_C"/>
</dbReference>
<feature type="domain" description="Helicase C-terminal" evidence="3">
    <location>
        <begin position="391"/>
        <end position="550"/>
    </location>
</feature>
<dbReference type="SUPFAM" id="SSF52540">
    <property type="entry name" value="P-loop containing nucleoside triphosphate hydrolases"/>
    <property type="match status" value="2"/>
</dbReference>
<keyword evidence="5" id="KW-1185">Reference proteome</keyword>
<name>A0A840CMH7_9BACT</name>
<proteinExistence type="predicted"/>
<dbReference type="Pfam" id="PF00271">
    <property type="entry name" value="Helicase_C"/>
    <property type="match status" value="1"/>
</dbReference>